<keyword evidence="4 7" id="KW-0067">ATP-binding</keyword>
<dbReference type="Proteomes" id="UP000767854">
    <property type="component" value="Unassembled WGS sequence"/>
</dbReference>
<dbReference type="HAMAP" id="MF_00044">
    <property type="entry name" value="Asp_tRNA_synth_type1"/>
    <property type="match status" value="1"/>
</dbReference>
<dbReference type="PANTHER" id="PTHR22594:SF5">
    <property type="entry name" value="ASPARTATE--TRNA LIGASE, MITOCHONDRIAL"/>
    <property type="match status" value="1"/>
</dbReference>
<gene>
    <name evidence="7" type="primary">aspS</name>
    <name evidence="9" type="ORF">JOC49_001131</name>
</gene>
<dbReference type="InterPro" id="IPR004115">
    <property type="entry name" value="GAD-like_sf"/>
</dbReference>
<keyword evidence="10" id="KW-1185">Reference proteome</keyword>
<dbReference type="Gene3D" id="2.40.50.140">
    <property type="entry name" value="Nucleic acid-binding proteins"/>
    <property type="match status" value="1"/>
</dbReference>
<evidence type="ECO:0000256" key="2">
    <source>
        <dbReference type="ARBA" id="ARBA00022598"/>
    </source>
</evidence>
<dbReference type="InterPro" id="IPR047090">
    <property type="entry name" value="AspRS_core"/>
</dbReference>
<feature type="binding site" evidence="7">
    <location>
        <begin position="226"/>
        <end position="228"/>
    </location>
    <ligand>
        <name>ATP</name>
        <dbReference type="ChEBI" id="CHEBI:30616"/>
    </ligand>
</feature>
<evidence type="ECO:0000256" key="4">
    <source>
        <dbReference type="ARBA" id="ARBA00022840"/>
    </source>
</evidence>
<dbReference type="Pfam" id="PF01336">
    <property type="entry name" value="tRNA_anti-codon"/>
    <property type="match status" value="1"/>
</dbReference>
<proteinExistence type="inferred from homology"/>
<dbReference type="SUPFAM" id="SSF55261">
    <property type="entry name" value="GAD domain-like"/>
    <property type="match status" value="1"/>
</dbReference>
<dbReference type="CDD" id="cd04317">
    <property type="entry name" value="EcAspRS_like_N"/>
    <property type="match status" value="1"/>
</dbReference>
<feature type="binding site" evidence="7">
    <location>
        <position position="454"/>
    </location>
    <ligand>
        <name>L-aspartate</name>
        <dbReference type="ChEBI" id="CHEBI:29991"/>
    </ligand>
</feature>
<keyword evidence="3 7" id="KW-0547">Nucleotide-binding</keyword>
<evidence type="ECO:0000313" key="10">
    <source>
        <dbReference type="Proteomes" id="UP000767854"/>
    </source>
</evidence>
<dbReference type="InterPro" id="IPR012340">
    <property type="entry name" value="NA-bd_OB-fold"/>
</dbReference>
<comment type="subcellular location">
    <subcellularLocation>
        <location evidence="7">Cytoplasm</location>
    </subcellularLocation>
</comment>
<dbReference type="InterPro" id="IPR004364">
    <property type="entry name" value="Aa-tRNA-synt_II"/>
</dbReference>
<dbReference type="Gene3D" id="3.30.1360.30">
    <property type="entry name" value="GAD-like domain"/>
    <property type="match status" value="1"/>
</dbReference>
<comment type="subunit">
    <text evidence="7">Homodimer.</text>
</comment>
<dbReference type="Pfam" id="PF02938">
    <property type="entry name" value="GAD"/>
    <property type="match status" value="1"/>
</dbReference>
<organism evidence="9 10">
    <name type="scientific">Fusibacter tunisiensis</name>
    <dbReference type="NCBI Taxonomy" id="1008308"/>
    <lineage>
        <taxon>Bacteria</taxon>
        <taxon>Bacillati</taxon>
        <taxon>Bacillota</taxon>
        <taxon>Clostridia</taxon>
        <taxon>Eubacteriales</taxon>
        <taxon>Eubacteriales Family XII. Incertae Sedis</taxon>
        <taxon>Fusibacter</taxon>
    </lineage>
</organism>
<accession>A0ABS2MQD7</accession>
<dbReference type="InterPro" id="IPR047089">
    <property type="entry name" value="Asp-tRNA-ligase_1_N"/>
</dbReference>
<dbReference type="EC" id="6.1.1.12" evidence="7"/>
<evidence type="ECO:0000256" key="6">
    <source>
        <dbReference type="ARBA" id="ARBA00023146"/>
    </source>
</evidence>
<comment type="caution">
    <text evidence="7">Lacks conserved residue(s) required for the propagation of feature annotation.</text>
</comment>
<evidence type="ECO:0000256" key="3">
    <source>
        <dbReference type="ARBA" id="ARBA00022741"/>
    </source>
</evidence>
<feature type="region of interest" description="Aspartate" evidence="7">
    <location>
        <begin position="204"/>
        <end position="207"/>
    </location>
</feature>
<feature type="binding site" evidence="7">
    <location>
        <position position="180"/>
    </location>
    <ligand>
        <name>L-aspartate</name>
        <dbReference type="ChEBI" id="CHEBI:29991"/>
    </ligand>
</feature>
<feature type="binding site" evidence="7">
    <location>
        <position position="495"/>
    </location>
    <ligand>
        <name>L-aspartate</name>
        <dbReference type="ChEBI" id="CHEBI:29991"/>
    </ligand>
</feature>
<dbReference type="PANTHER" id="PTHR22594">
    <property type="entry name" value="ASPARTYL/LYSYL-TRNA SYNTHETASE"/>
    <property type="match status" value="1"/>
</dbReference>
<evidence type="ECO:0000259" key="8">
    <source>
        <dbReference type="PROSITE" id="PS50862"/>
    </source>
</evidence>
<feature type="domain" description="Aminoacyl-transfer RNA synthetases class-II family profile" evidence="8">
    <location>
        <begin position="147"/>
        <end position="561"/>
    </location>
</feature>
<comment type="catalytic activity">
    <reaction evidence="7">
        <text>tRNA(Asp) + L-aspartate + ATP = L-aspartyl-tRNA(Asp) + AMP + diphosphate</text>
        <dbReference type="Rhea" id="RHEA:19649"/>
        <dbReference type="Rhea" id="RHEA-COMP:9660"/>
        <dbReference type="Rhea" id="RHEA-COMP:9678"/>
        <dbReference type="ChEBI" id="CHEBI:29991"/>
        <dbReference type="ChEBI" id="CHEBI:30616"/>
        <dbReference type="ChEBI" id="CHEBI:33019"/>
        <dbReference type="ChEBI" id="CHEBI:78442"/>
        <dbReference type="ChEBI" id="CHEBI:78516"/>
        <dbReference type="ChEBI" id="CHEBI:456215"/>
        <dbReference type="EC" id="6.1.1.12"/>
    </reaction>
</comment>
<reference evidence="9 10" key="1">
    <citation type="submission" date="2021-01" db="EMBL/GenBank/DDBJ databases">
        <title>Genomic Encyclopedia of Type Strains, Phase IV (KMG-IV): sequencing the most valuable type-strain genomes for metagenomic binning, comparative biology and taxonomic classification.</title>
        <authorList>
            <person name="Goeker M."/>
        </authorList>
    </citation>
    <scope>NUCLEOTIDE SEQUENCE [LARGE SCALE GENOMIC DNA]</scope>
    <source>
        <strain evidence="9 10">DSM 24436</strain>
    </source>
</reference>
<protein>
    <recommendedName>
        <fullName evidence="7">Aspartate--tRNA ligase</fullName>
        <ecNumber evidence="7">6.1.1.12</ecNumber>
    </recommendedName>
    <alternativeName>
        <fullName evidence="7">Aspartyl-tRNA synthetase</fullName>
        <shortName evidence="7">AspRS</shortName>
    </alternativeName>
</protein>
<keyword evidence="5 7" id="KW-0648">Protein biosynthesis</keyword>
<dbReference type="GO" id="GO:0004815">
    <property type="term" value="F:aspartate-tRNA ligase activity"/>
    <property type="evidence" value="ECO:0007669"/>
    <property type="project" value="UniProtKB-EC"/>
</dbReference>
<dbReference type="CDD" id="cd00777">
    <property type="entry name" value="AspRS_core"/>
    <property type="match status" value="1"/>
</dbReference>
<dbReference type="PRINTS" id="PR01042">
    <property type="entry name" value="TRNASYNTHASP"/>
</dbReference>
<feature type="binding site" evidence="7">
    <location>
        <position position="488"/>
    </location>
    <ligand>
        <name>ATP</name>
        <dbReference type="ChEBI" id="CHEBI:30616"/>
    </ligand>
</feature>
<dbReference type="EMBL" id="JAFBDT010000006">
    <property type="protein sequence ID" value="MBM7561611.1"/>
    <property type="molecule type" value="Genomic_DNA"/>
</dbReference>
<sequence>MGEALNGMKRTHYCGDVRESHIDTEVVLMGWVQKRRNLGSLIFVDLRDRTGICQVVFDTAVSEEAFEKASTVRGEYVLAIRGTVKKRESINPNIPTGMIEIFVSELKILCTSDVPPIHIDDQDEANERLRLKYRYLDLRKGKMQRNLMMRHQIASAARRFYDENGFIEVETPVLTKPTPEGARDYLVPSRVNPNKFYALPQSPQLFKQLLMVSGMDRYYQITKCFRDEDLRADRQPEFTQIDVEMSFVDEDDVIAINEKMLASVYSNVVGIDVKIPFQRLTYQEAMERYGSDKPDTRFGFELKKLNTAIENSEFKVFSGAIGNGGDVRAINVKGYADRFSRKDITNLETFCKTYGAKGLAWMKIQDNEIQSPIAKFLSEKELADIQTIVDAEPNDLILIVADQPDVVFDALGALRVELAKQLNLLDPKIYHFLWVTDFPLFEYDDEAKRYVAKHHPFTAPKDEDLEKLNSNPGACRAKAYDIVLNGYEIGGGSIRIHDSSVQERMFEALGFTEEEANEKFGFFIDAFKYGAPPHGGIAYGLDRMVMLAVGTDNIRDVIAFPKTQDAKCLMTNAPSVAEDQQLEELYLKLKPFEKQKGEING</sequence>
<dbReference type="Pfam" id="PF00152">
    <property type="entry name" value="tRNA-synt_2"/>
    <property type="match status" value="1"/>
</dbReference>
<keyword evidence="2 7" id="KW-0436">Ligase</keyword>
<comment type="caution">
    <text evidence="9">The sequence shown here is derived from an EMBL/GenBank/DDBJ whole genome shotgun (WGS) entry which is preliminary data.</text>
</comment>
<dbReference type="InterPro" id="IPR004524">
    <property type="entry name" value="Asp-tRNA-ligase_1"/>
</dbReference>
<evidence type="ECO:0000313" key="9">
    <source>
        <dbReference type="EMBL" id="MBM7561611.1"/>
    </source>
</evidence>
<dbReference type="RefSeq" id="WP_204663277.1">
    <property type="nucleotide sequence ID" value="NZ_JAFBDT010000006.1"/>
</dbReference>
<dbReference type="InterPro" id="IPR006195">
    <property type="entry name" value="aa-tRNA-synth_II"/>
</dbReference>
<evidence type="ECO:0000256" key="5">
    <source>
        <dbReference type="ARBA" id="ARBA00022917"/>
    </source>
</evidence>
<dbReference type="NCBIfam" id="TIGR00459">
    <property type="entry name" value="aspS_bact"/>
    <property type="match status" value="1"/>
</dbReference>
<feature type="binding site" evidence="7">
    <location>
        <position position="226"/>
    </location>
    <ligand>
        <name>L-aspartate</name>
        <dbReference type="ChEBI" id="CHEBI:29991"/>
    </ligand>
</feature>
<evidence type="ECO:0000256" key="1">
    <source>
        <dbReference type="ARBA" id="ARBA00006303"/>
    </source>
</evidence>
<keyword evidence="6 7" id="KW-0030">Aminoacyl-tRNA synthetase</keyword>
<dbReference type="InterPro" id="IPR004365">
    <property type="entry name" value="NA-bd_OB_tRNA"/>
</dbReference>
<comment type="function">
    <text evidence="7">Catalyzes the attachment of L-aspartate to tRNA(Asp) in a two-step reaction: L-aspartate is first activated by ATP to form Asp-AMP and then transferred to the acceptor end of tRNA(Asp).</text>
</comment>
<dbReference type="SUPFAM" id="SSF55681">
    <property type="entry name" value="Class II aaRS and biotin synthetases"/>
    <property type="match status" value="1"/>
</dbReference>
<feature type="binding site" evidence="7">
    <location>
        <position position="235"/>
    </location>
    <ligand>
        <name>ATP</name>
        <dbReference type="ChEBI" id="CHEBI:30616"/>
    </ligand>
</feature>
<keyword evidence="7" id="KW-0963">Cytoplasm</keyword>
<name>A0ABS2MQD7_9FIRM</name>
<dbReference type="InterPro" id="IPR045864">
    <property type="entry name" value="aa-tRNA-synth_II/BPL/LPL"/>
</dbReference>
<dbReference type="NCBIfam" id="NF001750">
    <property type="entry name" value="PRK00476.1"/>
    <property type="match status" value="1"/>
</dbReference>
<dbReference type="Gene3D" id="3.30.930.10">
    <property type="entry name" value="Bira Bifunctional Protein, Domain 2"/>
    <property type="match status" value="1"/>
</dbReference>
<feature type="binding site" evidence="7">
    <location>
        <begin position="540"/>
        <end position="543"/>
    </location>
    <ligand>
        <name>ATP</name>
        <dbReference type="ChEBI" id="CHEBI:30616"/>
    </ligand>
</feature>
<dbReference type="InterPro" id="IPR002312">
    <property type="entry name" value="Asp/Asn-tRNA-synth_IIb"/>
</dbReference>
<evidence type="ECO:0000256" key="7">
    <source>
        <dbReference type="HAMAP-Rule" id="MF_00044"/>
    </source>
</evidence>
<comment type="similarity">
    <text evidence="1 7">Belongs to the class-II aminoacyl-tRNA synthetase family. Type 1 subfamily.</text>
</comment>
<dbReference type="InterPro" id="IPR029351">
    <property type="entry name" value="GAD_dom"/>
</dbReference>
<dbReference type="SUPFAM" id="SSF50249">
    <property type="entry name" value="Nucleic acid-binding proteins"/>
    <property type="match status" value="1"/>
</dbReference>
<dbReference type="PROSITE" id="PS50862">
    <property type="entry name" value="AA_TRNA_LIGASE_II"/>
    <property type="match status" value="1"/>
</dbReference>